<dbReference type="Gene3D" id="3.40.50.150">
    <property type="entry name" value="Vaccinia Virus protein VP39"/>
    <property type="match status" value="1"/>
</dbReference>
<reference evidence="2" key="1">
    <citation type="submission" date="2017-04" db="EMBL/GenBank/DDBJ databases">
        <authorList>
            <person name="Bumgarner R.E."/>
            <person name="Fredricks D.N."/>
            <person name="Srinivasan S."/>
        </authorList>
    </citation>
    <scope>NUCLEOTIDE SEQUENCE [LARGE SCALE GENOMIC DNA]</scope>
    <source>
        <strain evidence="2">KA00405</strain>
    </source>
</reference>
<dbReference type="InterPro" id="IPR029063">
    <property type="entry name" value="SAM-dependent_MTases_sf"/>
</dbReference>
<sequence length="295" mass="33036">MVMDDLSINFYPKTETLEDLGRGGLRLIQPRNKFRFGQDSVVLAYFAAINTTASKNLKVADLCAGSGVIGLLYAARCRQVPVLTVAVEHDPEMFSVLERNACLNARYNILPVHANLAEDVESWQVDQKHKVTPGDFKHSFQVVLVNPPYSHINKNKFIENDMARHEITGDLHAYLKAAVNLLRPLGQLFICFRPERLDELLLAAANLSLRATLIRPVQAFPDSKPKVFLAKFRWQGRANSLKWQPTLYTGDGHVKSYPTTDDGGIFSEFASIYTGGSCLKSEEMQQNIKVIDALN</sequence>
<dbReference type="SUPFAM" id="SSF53335">
    <property type="entry name" value="S-adenosyl-L-methionine-dependent methyltransferases"/>
    <property type="match status" value="1"/>
</dbReference>
<organism evidence="1 2">
    <name type="scientific">Mageeibacillus indolicus</name>
    <dbReference type="NCBI Taxonomy" id="884684"/>
    <lineage>
        <taxon>Bacteria</taxon>
        <taxon>Bacillati</taxon>
        <taxon>Bacillota</taxon>
        <taxon>Clostridia</taxon>
        <taxon>Eubacteriales</taxon>
        <taxon>Oscillospiraceae</taxon>
        <taxon>Mageeibacillus</taxon>
    </lineage>
</organism>
<dbReference type="Proteomes" id="UP000236394">
    <property type="component" value="Unassembled WGS sequence"/>
</dbReference>
<evidence type="ECO:0000313" key="1">
    <source>
        <dbReference type="EMBL" id="PNH19798.1"/>
    </source>
</evidence>
<dbReference type="EMBL" id="NBZD01000001">
    <property type="protein sequence ID" value="PNH19798.1"/>
    <property type="molecule type" value="Genomic_DNA"/>
</dbReference>
<name>A0A2J8B4V6_9FIRM</name>
<dbReference type="CDD" id="cd02440">
    <property type="entry name" value="AdoMet_MTases"/>
    <property type="match status" value="1"/>
</dbReference>
<gene>
    <name evidence="1" type="ORF">B7R76_02665</name>
</gene>
<dbReference type="PANTHER" id="PTHR47739:SF1">
    <property type="entry name" value="TRNA1(VAL) (ADENINE(37)-N6)-METHYLTRANSFERASE"/>
    <property type="match status" value="1"/>
</dbReference>
<evidence type="ECO:0000313" key="2">
    <source>
        <dbReference type="Proteomes" id="UP000236394"/>
    </source>
</evidence>
<dbReference type="InterPro" id="IPR050210">
    <property type="entry name" value="tRNA_Adenine-N(6)_MTase"/>
</dbReference>
<protein>
    <recommendedName>
        <fullName evidence="3">Methyltransferase small domain-containing protein</fullName>
    </recommendedName>
</protein>
<dbReference type="PANTHER" id="PTHR47739">
    <property type="entry name" value="TRNA1(VAL) (ADENINE(37)-N6)-METHYLTRANSFERASE"/>
    <property type="match status" value="1"/>
</dbReference>
<dbReference type="AlphaFoldDB" id="A0A2J8B4V6"/>
<comment type="caution">
    <text evidence="1">The sequence shown here is derived from an EMBL/GenBank/DDBJ whole genome shotgun (WGS) entry which is preliminary data.</text>
</comment>
<proteinExistence type="predicted"/>
<dbReference type="Pfam" id="PF03602">
    <property type="entry name" value="Cons_hypoth95"/>
    <property type="match status" value="1"/>
</dbReference>
<evidence type="ECO:0008006" key="3">
    <source>
        <dbReference type="Google" id="ProtNLM"/>
    </source>
</evidence>
<accession>A0A2J8B4V6</accession>